<accession>A0ABT4UP25</accession>
<evidence type="ECO:0000256" key="1">
    <source>
        <dbReference type="SAM" id="SignalP"/>
    </source>
</evidence>
<dbReference type="EMBL" id="JAQGEF010000034">
    <property type="protein sequence ID" value="MDA3616555.1"/>
    <property type="molecule type" value="Genomic_DNA"/>
</dbReference>
<proteinExistence type="predicted"/>
<feature type="signal peptide" evidence="1">
    <location>
        <begin position="1"/>
        <end position="20"/>
    </location>
</feature>
<feature type="chain" id="PRO_5045371889" description="Carboxypeptidase-like regulatory domain-containing protein" evidence="1">
    <location>
        <begin position="21"/>
        <end position="240"/>
    </location>
</feature>
<organism evidence="2 3">
    <name type="scientific">Polluticaenibacter yanchengensis</name>
    <dbReference type="NCBI Taxonomy" id="3014562"/>
    <lineage>
        <taxon>Bacteria</taxon>
        <taxon>Pseudomonadati</taxon>
        <taxon>Bacteroidota</taxon>
        <taxon>Chitinophagia</taxon>
        <taxon>Chitinophagales</taxon>
        <taxon>Chitinophagaceae</taxon>
        <taxon>Polluticaenibacter</taxon>
    </lineage>
</organism>
<keyword evidence="3" id="KW-1185">Reference proteome</keyword>
<evidence type="ECO:0000313" key="2">
    <source>
        <dbReference type="EMBL" id="MDA3616555.1"/>
    </source>
</evidence>
<dbReference type="RefSeq" id="WP_407032885.1">
    <property type="nucleotide sequence ID" value="NZ_JAQGEF010000034.1"/>
</dbReference>
<evidence type="ECO:0000313" key="3">
    <source>
        <dbReference type="Proteomes" id="UP001210231"/>
    </source>
</evidence>
<name>A0ABT4UP25_9BACT</name>
<protein>
    <recommendedName>
        <fullName evidence="4">Carboxypeptidase-like regulatory domain-containing protein</fullName>
    </recommendedName>
</protein>
<dbReference type="InterPro" id="IPR008969">
    <property type="entry name" value="CarboxyPept-like_regulatory"/>
</dbReference>
<dbReference type="Gene3D" id="2.60.40.1120">
    <property type="entry name" value="Carboxypeptidase-like, regulatory domain"/>
    <property type="match status" value="1"/>
</dbReference>
<gene>
    <name evidence="2" type="ORF">O3P16_17215</name>
</gene>
<comment type="caution">
    <text evidence="2">The sequence shown here is derived from an EMBL/GenBank/DDBJ whole genome shotgun (WGS) entry which is preliminary data.</text>
</comment>
<reference evidence="2 3" key="1">
    <citation type="submission" date="2022-12" db="EMBL/GenBank/DDBJ databases">
        <title>Chitinophagaceae gen. sp. nov., a new member of the family Chitinophagaceae, isolated from soil in a chemical factory.</title>
        <authorList>
            <person name="Ke Z."/>
        </authorList>
    </citation>
    <scope>NUCLEOTIDE SEQUENCE [LARGE SCALE GENOMIC DNA]</scope>
    <source>
        <strain evidence="2 3">LY-5</strain>
    </source>
</reference>
<keyword evidence="1" id="KW-0732">Signal</keyword>
<evidence type="ECO:0008006" key="4">
    <source>
        <dbReference type="Google" id="ProtNLM"/>
    </source>
</evidence>
<sequence length="240" mass="27064">MKRLYIFAFIILCISQVGLAQNKVFKGTVIDSATQKPLANTTILLVTKGVSSSTNMNGSFAVEAGVGSLLAFIKDGYYSDTVSIKIENILDSSYTFRLKPLHGTLEDVTITSDKYSKYQQDSLARRTYFLRTVGENKIPVISQANNLGFGVAINIDHFTKREKTKRAARSLFEILEEDAYINSRWNEQVVAGYTSLAGDELITFMAEYRPSYKWLRKNTADDDILYYVNGKLSKFKKKKP</sequence>
<dbReference type="SUPFAM" id="SSF49464">
    <property type="entry name" value="Carboxypeptidase regulatory domain-like"/>
    <property type="match status" value="1"/>
</dbReference>
<dbReference type="Proteomes" id="UP001210231">
    <property type="component" value="Unassembled WGS sequence"/>
</dbReference>